<reference evidence="3" key="1">
    <citation type="journal article" date="2014" name="Proc. Natl. Acad. Sci. U.S.A.">
        <title>Extensive sampling of basidiomycete genomes demonstrates inadequacy of the white-rot/brown-rot paradigm for wood decay fungi.</title>
        <authorList>
            <person name="Riley R."/>
            <person name="Salamov A.A."/>
            <person name="Brown D.W."/>
            <person name="Nagy L.G."/>
            <person name="Floudas D."/>
            <person name="Held B.W."/>
            <person name="Levasseur A."/>
            <person name="Lombard V."/>
            <person name="Morin E."/>
            <person name="Otillar R."/>
            <person name="Lindquist E.A."/>
            <person name="Sun H."/>
            <person name="LaButti K.M."/>
            <person name="Schmutz J."/>
            <person name="Jabbour D."/>
            <person name="Luo H."/>
            <person name="Baker S.E."/>
            <person name="Pisabarro A.G."/>
            <person name="Walton J.D."/>
            <person name="Blanchette R.A."/>
            <person name="Henrissat B."/>
            <person name="Martin F."/>
            <person name="Cullen D."/>
            <person name="Hibbett D.S."/>
            <person name="Grigoriev I.V."/>
        </authorList>
    </citation>
    <scope>NUCLEOTIDE SEQUENCE [LARGE SCALE GENOMIC DNA]</scope>
    <source>
        <strain evidence="3">MUCL 33604</strain>
    </source>
</reference>
<feature type="region of interest" description="Disordered" evidence="1">
    <location>
        <begin position="1"/>
        <end position="36"/>
    </location>
</feature>
<evidence type="ECO:0000256" key="1">
    <source>
        <dbReference type="SAM" id="MobiDB-lite"/>
    </source>
</evidence>
<dbReference type="InParanoid" id="A0A067P5B2"/>
<dbReference type="EMBL" id="KL197766">
    <property type="protein sequence ID" value="KDQ50103.1"/>
    <property type="molecule type" value="Genomic_DNA"/>
</dbReference>
<dbReference type="HOGENOM" id="CLU_1896524_0_0_1"/>
<sequence>MPPHDLTLIANPVNSDSAQTSLATTSHSHHRSADLTSDQTPLRILLCSPDKPNEAFASIGFGQFALNKVPPPLALQSPNSLSIPKSFQYKEVLEGLKGVTTKLQALVFAAHTPTQSHLPSPFLTIRTPPHHSLP</sequence>
<feature type="compositionally biased region" description="Polar residues" evidence="1">
    <location>
        <begin position="12"/>
        <end position="26"/>
    </location>
</feature>
<name>A0A067P5B2_9AGAM</name>
<accession>A0A067P5B2</accession>
<gene>
    <name evidence="2" type="ORF">JAAARDRAFT_200271</name>
</gene>
<evidence type="ECO:0000313" key="2">
    <source>
        <dbReference type="EMBL" id="KDQ50103.1"/>
    </source>
</evidence>
<dbReference type="Proteomes" id="UP000027265">
    <property type="component" value="Unassembled WGS sequence"/>
</dbReference>
<keyword evidence="3" id="KW-1185">Reference proteome</keyword>
<dbReference type="AlphaFoldDB" id="A0A067P5B2"/>
<proteinExistence type="predicted"/>
<evidence type="ECO:0000313" key="3">
    <source>
        <dbReference type="Proteomes" id="UP000027265"/>
    </source>
</evidence>
<organism evidence="2 3">
    <name type="scientific">Jaapia argillacea MUCL 33604</name>
    <dbReference type="NCBI Taxonomy" id="933084"/>
    <lineage>
        <taxon>Eukaryota</taxon>
        <taxon>Fungi</taxon>
        <taxon>Dikarya</taxon>
        <taxon>Basidiomycota</taxon>
        <taxon>Agaricomycotina</taxon>
        <taxon>Agaricomycetes</taxon>
        <taxon>Agaricomycetidae</taxon>
        <taxon>Jaapiales</taxon>
        <taxon>Jaapiaceae</taxon>
        <taxon>Jaapia</taxon>
    </lineage>
</organism>
<protein>
    <submittedName>
        <fullName evidence="2">Uncharacterized protein</fullName>
    </submittedName>
</protein>